<dbReference type="RefSeq" id="WP_093044683.1">
    <property type="nucleotide sequence ID" value="NZ_FNQR01000006.1"/>
</dbReference>
<feature type="binding site" evidence="2">
    <location>
        <position position="89"/>
    </location>
    <ligand>
        <name>prephenate</name>
        <dbReference type="ChEBI" id="CHEBI:29934"/>
    </ligand>
</feature>
<dbReference type="InterPro" id="IPR008243">
    <property type="entry name" value="Chorismate_mutase_AroH"/>
</dbReference>
<gene>
    <name evidence="4" type="ORF">SAMN05421743_106117</name>
</gene>
<feature type="binding site" evidence="2">
    <location>
        <position position="6"/>
    </location>
    <ligand>
        <name>prephenate</name>
        <dbReference type="ChEBI" id="CHEBI:29934"/>
    </ligand>
</feature>
<dbReference type="PIRSF" id="PIRSF005965">
    <property type="entry name" value="Chor_mut_AroH"/>
    <property type="match status" value="1"/>
</dbReference>
<dbReference type="SUPFAM" id="SSF55298">
    <property type="entry name" value="YjgF-like"/>
    <property type="match status" value="1"/>
</dbReference>
<dbReference type="NCBIfam" id="TIGR01796">
    <property type="entry name" value="CM_mono_aroH"/>
    <property type="match status" value="1"/>
</dbReference>
<reference evidence="4 5" key="1">
    <citation type="submission" date="2016-10" db="EMBL/GenBank/DDBJ databases">
        <authorList>
            <person name="de Groot N.N."/>
        </authorList>
    </citation>
    <scope>NUCLEOTIDE SEQUENCE [LARGE SCALE GENOMIC DNA]</scope>
    <source>
        <strain evidence="4 5">CCM7597</strain>
    </source>
</reference>
<dbReference type="CDD" id="cd02185">
    <property type="entry name" value="AroH"/>
    <property type="match status" value="1"/>
</dbReference>
<comment type="catalytic activity">
    <reaction evidence="3">
        <text>chorismate = prephenate</text>
        <dbReference type="Rhea" id="RHEA:13897"/>
        <dbReference type="ChEBI" id="CHEBI:29748"/>
        <dbReference type="ChEBI" id="CHEBI:29934"/>
        <dbReference type="EC" id="5.4.99.5"/>
    </reaction>
</comment>
<proteinExistence type="predicted"/>
<dbReference type="Gene3D" id="3.30.1330.40">
    <property type="entry name" value="RutC-like"/>
    <property type="match status" value="1"/>
</dbReference>
<dbReference type="Proteomes" id="UP000198584">
    <property type="component" value="Unassembled WGS sequence"/>
</dbReference>
<protein>
    <recommendedName>
        <fullName evidence="1 3">chorismate mutase</fullName>
        <ecNumber evidence="1 3">5.4.99.5</ecNumber>
    </recommendedName>
</protein>
<organism evidence="4 5">
    <name type="scientific">Thalassobacillus cyri</name>
    <dbReference type="NCBI Taxonomy" id="571932"/>
    <lineage>
        <taxon>Bacteria</taxon>
        <taxon>Bacillati</taxon>
        <taxon>Bacillota</taxon>
        <taxon>Bacilli</taxon>
        <taxon>Bacillales</taxon>
        <taxon>Bacillaceae</taxon>
        <taxon>Thalassobacillus</taxon>
    </lineage>
</organism>
<dbReference type="UniPathway" id="UPA00120">
    <property type="reaction ID" value="UER00203"/>
</dbReference>
<evidence type="ECO:0000256" key="2">
    <source>
        <dbReference type="PIRSR" id="PIRSR005965-1"/>
    </source>
</evidence>
<dbReference type="EC" id="5.4.99.5" evidence="1 3"/>
<accession>A0A1H4CN15</accession>
<dbReference type="InterPro" id="IPR035959">
    <property type="entry name" value="RutC-like_sf"/>
</dbReference>
<dbReference type="GO" id="GO:0004106">
    <property type="term" value="F:chorismate mutase activity"/>
    <property type="evidence" value="ECO:0007669"/>
    <property type="project" value="UniProtKB-UniRule"/>
</dbReference>
<dbReference type="EMBL" id="FNQR01000006">
    <property type="protein sequence ID" value="SEA61717.1"/>
    <property type="molecule type" value="Genomic_DNA"/>
</dbReference>
<dbReference type="GO" id="GO:0009073">
    <property type="term" value="P:aromatic amino acid family biosynthetic process"/>
    <property type="evidence" value="ECO:0007669"/>
    <property type="project" value="UniProtKB-UniRule"/>
</dbReference>
<keyword evidence="2 3" id="KW-0028">Amino-acid biosynthesis</keyword>
<dbReference type="GO" id="GO:0008652">
    <property type="term" value="P:amino acid biosynthetic process"/>
    <property type="evidence" value="ECO:0007669"/>
    <property type="project" value="UniProtKB-UniRule"/>
</dbReference>
<keyword evidence="5" id="KW-1185">Reference proteome</keyword>
<evidence type="ECO:0000256" key="3">
    <source>
        <dbReference type="PROSITE-ProRule" id="PRU00514"/>
    </source>
</evidence>
<dbReference type="PROSITE" id="PS51167">
    <property type="entry name" value="CHORISMATE_MUT_1"/>
    <property type="match status" value="1"/>
</dbReference>
<dbReference type="GO" id="GO:0046417">
    <property type="term" value="P:chorismate metabolic process"/>
    <property type="evidence" value="ECO:0007669"/>
    <property type="project" value="TreeGrafter"/>
</dbReference>
<evidence type="ECO:0000313" key="4">
    <source>
        <dbReference type="EMBL" id="SEA61717.1"/>
    </source>
</evidence>
<dbReference type="PANTHER" id="PTHR21164">
    <property type="entry name" value="CHORISMATE MUTASE"/>
    <property type="match status" value="1"/>
</dbReference>
<feature type="binding site" evidence="2">
    <location>
        <position position="107"/>
    </location>
    <ligand>
        <name>prephenate</name>
        <dbReference type="ChEBI" id="CHEBI:29934"/>
    </ligand>
</feature>
<keyword evidence="3" id="KW-0413">Isomerase</keyword>
<dbReference type="OrthoDB" id="9802232at2"/>
<keyword evidence="2 3" id="KW-0057">Aromatic amino acid biosynthesis</keyword>
<evidence type="ECO:0000256" key="1">
    <source>
        <dbReference type="NCBIfam" id="TIGR01796"/>
    </source>
</evidence>
<name>A0A1H4CN15_9BACI</name>
<dbReference type="STRING" id="571932.SAMN05421743_106117"/>
<sequence length="126" mass="14325">MIRGIRGATTVENNDKEEIIERAYEMMVDLISANQVEAEAVVSVLFSATVDLNQAFPAKSLRQIEGWTYVPVMCMREIEVPDALPKCIRVMVTVQTERNQDQVEHIYHYGAKKLRPDLQESKGELS</sequence>
<dbReference type="AlphaFoldDB" id="A0A1H4CN15"/>
<dbReference type="PANTHER" id="PTHR21164:SF0">
    <property type="entry name" value="CHORISMATE MUTASE AROH"/>
    <property type="match status" value="1"/>
</dbReference>
<evidence type="ECO:0000313" key="5">
    <source>
        <dbReference type="Proteomes" id="UP000198584"/>
    </source>
</evidence>
<dbReference type="Pfam" id="PF07736">
    <property type="entry name" value="CM_1"/>
    <property type="match status" value="1"/>
</dbReference>